<protein>
    <submittedName>
        <fullName evidence="1">Uncharacterized protein</fullName>
    </submittedName>
</protein>
<name>A0ACD6AD11_AVESA</name>
<dbReference type="Proteomes" id="UP001732700">
    <property type="component" value="Chromosome 7D"/>
</dbReference>
<keyword evidence="2" id="KW-1185">Reference proteome</keyword>
<evidence type="ECO:0000313" key="1">
    <source>
        <dbReference type="EnsemblPlants" id="AVESA.00010b.r2.7DG1350940.1.CDS"/>
    </source>
</evidence>
<dbReference type="EnsemblPlants" id="AVESA.00010b.r2.7DG1350940.1">
    <property type="protein sequence ID" value="AVESA.00010b.r2.7DG1350940.1.CDS"/>
    <property type="gene ID" value="AVESA.00010b.r2.7DG1350940"/>
</dbReference>
<proteinExistence type="predicted"/>
<organism evidence="1 2">
    <name type="scientific">Avena sativa</name>
    <name type="common">Oat</name>
    <dbReference type="NCBI Taxonomy" id="4498"/>
    <lineage>
        <taxon>Eukaryota</taxon>
        <taxon>Viridiplantae</taxon>
        <taxon>Streptophyta</taxon>
        <taxon>Embryophyta</taxon>
        <taxon>Tracheophyta</taxon>
        <taxon>Spermatophyta</taxon>
        <taxon>Magnoliopsida</taxon>
        <taxon>Liliopsida</taxon>
        <taxon>Poales</taxon>
        <taxon>Poaceae</taxon>
        <taxon>BOP clade</taxon>
        <taxon>Pooideae</taxon>
        <taxon>Poodae</taxon>
        <taxon>Poeae</taxon>
        <taxon>Poeae Chloroplast Group 1 (Aveneae type)</taxon>
        <taxon>Aveninae</taxon>
        <taxon>Avena</taxon>
    </lineage>
</organism>
<reference evidence="1" key="2">
    <citation type="submission" date="2025-09" db="UniProtKB">
        <authorList>
            <consortium name="EnsemblPlants"/>
        </authorList>
    </citation>
    <scope>IDENTIFICATION</scope>
</reference>
<evidence type="ECO:0000313" key="2">
    <source>
        <dbReference type="Proteomes" id="UP001732700"/>
    </source>
</evidence>
<sequence length="538" mass="58470">MVWTDGWKFDASRASHQQSFPEFMEFVRSSLGTGGIVMQHARRLPPQQENPHFQDLELVDQGTTVTLRLRTDNLYLLGFRNTAGQWFRFRGSGPIPGVDSDEQEQLPVSEGYTGSNSLGSVDGLNLSTEAVGNAIRGLAGYGGGHHKELTKWLRTLIVSFIESCRLTGIADTVAAAMGGTERVLNNTHLVNQINSWSSISTALIQAANDVVQDPNTNIFRQFNIEPSSCNIPNAFAAAVALGLVITSSKLRTGGRRLLQYAAADDDECDDVALGLTLLEVLSVVIIDIDSEDPGDLYGDVLVRDSFGSVNLFHRDRSDVQEVRPGDRAELEWPHRAISAADDLVIDLNLIDRDRDPSRDDEVSRGEVLWNSREGVSSSCGVELSTLVTGKNGSAKVLYAVLTNAVVAIVEVLLIDGDGESVPDVYGTITAATKMGGPAGASLDYDLFRQTRRDQVSVPVNTNIPLRRKVITAVLGSPLTVAADLWDKDSFPDPFGDDQIALGSVNFQPRFQDSVAKQITGSNGKVEVRVTWSVSHFDR</sequence>
<reference evidence="1" key="1">
    <citation type="submission" date="2021-05" db="EMBL/GenBank/DDBJ databases">
        <authorList>
            <person name="Scholz U."/>
            <person name="Mascher M."/>
            <person name="Fiebig A."/>
        </authorList>
    </citation>
    <scope>NUCLEOTIDE SEQUENCE [LARGE SCALE GENOMIC DNA]</scope>
</reference>
<accession>A0ACD6AD11</accession>